<evidence type="ECO:0000256" key="11">
    <source>
        <dbReference type="PIRSR" id="PIRSR601929-3"/>
    </source>
</evidence>
<dbReference type="InterPro" id="IPR011051">
    <property type="entry name" value="RmlC_Cupin_sf"/>
</dbReference>
<keyword evidence="6 12" id="KW-0732">Signal</keyword>
<dbReference type="Gene3D" id="2.60.120.10">
    <property type="entry name" value="Jelly Rolls"/>
    <property type="match status" value="1"/>
</dbReference>
<dbReference type="GO" id="GO:2000280">
    <property type="term" value="P:regulation of root development"/>
    <property type="evidence" value="ECO:0007669"/>
    <property type="project" value="UniProtKB-ARBA"/>
</dbReference>
<dbReference type="SMART" id="SM00835">
    <property type="entry name" value="Cupin_1"/>
    <property type="match status" value="1"/>
</dbReference>
<dbReference type="SUPFAM" id="SSF51182">
    <property type="entry name" value="RmlC-like cupins"/>
    <property type="match status" value="1"/>
</dbReference>
<dbReference type="Pfam" id="PF00190">
    <property type="entry name" value="Cupin_1"/>
    <property type="match status" value="1"/>
</dbReference>
<comment type="subcellular location">
    <subcellularLocation>
        <location evidence="1 12">Secreted</location>
        <location evidence="1 12">Extracellular space</location>
        <location evidence="1 12">Apoplast</location>
    </subcellularLocation>
</comment>
<comment type="similarity">
    <text evidence="2 12">Belongs to the germin family.</text>
</comment>
<dbReference type="FunFam" id="2.60.120.10:FF:000025">
    <property type="entry name" value="germin-like protein subfamily 2 member 1"/>
    <property type="match status" value="1"/>
</dbReference>
<dbReference type="EMBL" id="EF677476">
    <property type="protein sequence ID" value="ABR17298.1"/>
    <property type="molecule type" value="mRNA"/>
</dbReference>
<dbReference type="OMA" id="RKRFAPH"/>
<evidence type="ECO:0000256" key="9">
    <source>
        <dbReference type="PIRSR" id="PIRSR601929-1"/>
    </source>
</evidence>
<evidence type="ECO:0000256" key="3">
    <source>
        <dbReference type="ARBA" id="ARBA00022523"/>
    </source>
</evidence>
<feature type="disulfide bond" evidence="11">
    <location>
        <begin position="37"/>
        <end position="56"/>
    </location>
</feature>
<evidence type="ECO:0000256" key="8">
    <source>
        <dbReference type="ARBA" id="ARBA00023211"/>
    </source>
</evidence>
<evidence type="ECO:0000256" key="12">
    <source>
        <dbReference type="RuleBase" id="RU366015"/>
    </source>
</evidence>
<reference evidence="14" key="1">
    <citation type="submission" date="2007-06" db="EMBL/GenBank/DDBJ databases">
        <title>Full length cDNA sequences from Sitka Spruce (Picea sitchensis).</title>
        <authorList>
            <person name="Ralph S.G."/>
            <person name="Chun H.E."/>
            <person name="Liao N."/>
            <person name="Ali J."/>
            <person name="Reid K."/>
            <person name="Kolosova N."/>
            <person name="Cooper N."/>
            <person name="Cullis C."/>
            <person name="Jancsik S."/>
            <person name="Moore R."/>
            <person name="Mayo M."/>
            <person name="Wagner S."/>
            <person name="Holt R.A."/>
            <person name="Jones S.J.M."/>
            <person name="Marra M.A."/>
            <person name="Ritland C.E."/>
            <person name="Ritland K."/>
            <person name="Bohlmann J."/>
        </authorList>
    </citation>
    <scope>NUCLEOTIDE SEQUENCE</scope>
    <source>
        <tissue evidence="14">Green portion of the leader tissue</tissue>
    </source>
</reference>
<evidence type="ECO:0000256" key="5">
    <source>
        <dbReference type="ARBA" id="ARBA00022723"/>
    </source>
</evidence>
<sequence>MAGSCQMAHLRYLATVVAVVVISVFSNADPDPLQDFCVGDLRPTNTQTVHLNGLICKNPDNVTVDDFVYEGIKSPGNASATGFAGTSVTALQFAGLNTLGMSLVRADFEPGGVNVPHLHPRATEIGYVVEGTLYSGFVTSQNKLYAKILHKGDVMVFPRGLVHFQMNVGSKPAVIVGTFNSQNPGTERLPFTLFGSGINDELLQKAFQLSKKEVKSLKAKFGPKV</sequence>
<evidence type="ECO:0000259" key="13">
    <source>
        <dbReference type="SMART" id="SM00835"/>
    </source>
</evidence>
<dbReference type="InterPro" id="IPR006045">
    <property type="entry name" value="Cupin_1"/>
</dbReference>
<dbReference type="PANTHER" id="PTHR31238">
    <property type="entry name" value="GERMIN-LIKE PROTEIN SUBFAMILY 3 MEMBER 3"/>
    <property type="match status" value="1"/>
</dbReference>
<organism evidence="14">
    <name type="scientific">Picea sitchensis</name>
    <name type="common">Sitka spruce</name>
    <name type="synonym">Pinus sitchensis</name>
    <dbReference type="NCBI Taxonomy" id="3332"/>
    <lineage>
        <taxon>Eukaryota</taxon>
        <taxon>Viridiplantae</taxon>
        <taxon>Streptophyta</taxon>
        <taxon>Embryophyta</taxon>
        <taxon>Tracheophyta</taxon>
        <taxon>Spermatophyta</taxon>
        <taxon>Pinopsida</taxon>
        <taxon>Pinidae</taxon>
        <taxon>Conifers I</taxon>
        <taxon>Pinales</taxon>
        <taxon>Pinaceae</taxon>
        <taxon>Picea</taxon>
    </lineage>
</organism>
<dbReference type="GO" id="GO:0030145">
    <property type="term" value="F:manganese ion binding"/>
    <property type="evidence" value="ECO:0007669"/>
    <property type="project" value="UniProtKB-UniRule"/>
</dbReference>
<feature type="binding site" evidence="9">
    <location>
        <position position="114"/>
    </location>
    <ligand>
        <name>oxalate</name>
        <dbReference type="ChEBI" id="CHEBI:30623"/>
    </ligand>
</feature>
<dbReference type="AlphaFoldDB" id="B8LNR8"/>
<feature type="binding site" evidence="10">
    <location>
        <position position="124"/>
    </location>
    <ligand>
        <name>Mn(2+)</name>
        <dbReference type="ChEBI" id="CHEBI:29035"/>
    </ligand>
</feature>
<keyword evidence="5 9" id="KW-0479">Metal-binding</keyword>
<evidence type="ECO:0000256" key="7">
    <source>
        <dbReference type="ARBA" id="ARBA00023157"/>
    </source>
</evidence>
<feature type="chain" id="PRO_5019620714" description="Germin-like protein" evidence="12">
    <location>
        <begin position="29"/>
        <end position="225"/>
    </location>
</feature>
<evidence type="ECO:0000256" key="6">
    <source>
        <dbReference type="ARBA" id="ARBA00022729"/>
    </source>
</evidence>
<dbReference type="GO" id="GO:0010497">
    <property type="term" value="P:plasmodesmata-mediated intercellular transport"/>
    <property type="evidence" value="ECO:0007669"/>
    <property type="project" value="UniProtKB-ARBA"/>
</dbReference>
<dbReference type="GO" id="GO:0009506">
    <property type="term" value="C:plasmodesma"/>
    <property type="evidence" value="ECO:0007669"/>
    <property type="project" value="UniProtKB-ARBA"/>
</dbReference>
<feature type="binding site" evidence="9">
    <location>
        <position position="124"/>
    </location>
    <ligand>
        <name>oxalate</name>
        <dbReference type="ChEBI" id="CHEBI:30623"/>
    </ligand>
</feature>
<feature type="binding site" evidence="9">
    <location>
        <position position="119"/>
    </location>
    <ligand>
        <name>oxalate</name>
        <dbReference type="ChEBI" id="CHEBI:30623"/>
    </ligand>
</feature>
<dbReference type="PROSITE" id="PS00725">
    <property type="entry name" value="GERMIN"/>
    <property type="match status" value="1"/>
</dbReference>
<evidence type="ECO:0000256" key="2">
    <source>
        <dbReference type="ARBA" id="ARBA00007456"/>
    </source>
</evidence>
<dbReference type="GO" id="GO:0048046">
    <property type="term" value="C:apoplast"/>
    <property type="evidence" value="ECO:0007669"/>
    <property type="project" value="UniProtKB-SubCell"/>
</dbReference>
<evidence type="ECO:0000313" key="14">
    <source>
        <dbReference type="EMBL" id="ABR17298.1"/>
    </source>
</evidence>
<feature type="signal peptide" evidence="12">
    <location>
        <begin position="1"/>
        <end position="28"/>
    </location>
</feature>
<feature type="binding site" evidence="10">
    <location>
        <position position="117"/>
    </location>
    <ligand>
        <name>Mn(2+)</name>
        <dbReference type="ChEBI" id="CHEBI:29035"/>
    </ligand>
</feature>
<dbReference type="InterPro" id="IPR014710">
    <property type="entry name" value="RmlC-like_jellyroll"/>
</dbReference>
<dbReference type="InterPro" id="IPR019780">
    <property type="entry name" value="Germin_Mn-BS"/>
</dbReference>
<keyword evidence="7 11" id="KW-1015">Disulfide bond</keyword>
<proteinExistence type="evidence at transcript level"/>
<dbReference type="CDD" id="cd02241">
    <property type="entry name" value="cupin_OxOx"/>
    <property type="match status" value="1"/>
</dbReference>
<keyword evidence="4 12" id="KW-0964">Secreted</keyword>
<accession>B8LNR8</accession>
<feature type="binding site" evidence="10">
    <location>
        <position position="119"/>
    </location>
    <ligand>
        <name>Mn(2+)</name>
        <dbReference type="ChEBI" id="CHEBI:29035"/>
    </ligand>
</feature>
<keyword evidence="3 12" id="KW-0052">Apoplast</keyword>
<name>B8LNR8_PICSI</name>
<keyword evidence="8 9" id="KW-0464">Manganese</keyword>
<feature type="binding site" evidence="10">
    <location>
        <position position="163"/>
    </location>
    <ligand>
        <name>Mn(2+)</name>
        <dbReference type="ChEBI" id="CHEBI:29035"/>
    </ligand>
</feature>
<dbReference type="InterPro" id="IPR001929">
    <property type="entry name" value="Germin"/>
</dbReference>
<dbReference type="PRINTS" id="PR00325">
    <property type="entry name" value="GERMIN"/>
</dbReference>
<evidence type="ECO:0000256" key="1">
    <source>
        <dbReference type="ARBA" id="ARBA00004271"/>
    </source>
</evidence>
<evidence type="ECO:0000256" key="4">
    <source>
        <dbReference type="ARBA" id="ARBA00022525"/>
    </source>
</evidence>
<evidence type="ECO:0000256" key="10">
    <source>
        <dbReference type="PIRSR" id="PIRSR601929-2"/>
    </source>
</evidence>
<protein>
    <recommendedName>
        <fullName evidence="12">Germin-like protein</fullName>
    </recommendedName>
</protein>
<feature type="domain" description="Cupin type-1" evidence="13">
    <location>
        <begin position="70"/>
        <end position="215"/>
    </location>
</feature>